<reference evidence="2" key="1">
    <citation type="submission" date="2009-11" db="EMBL/GenBank/DDBJ databases">
        <authorList>
            <consortium name="The Broad Institute Genome Sequencing Platform"/>
            <person name="Ward D."/>
            <person name="Feldgarden M."/>
            <person name="Earl A."/>
            <person name="Young S.K."/>
            <person name="Zeng Q."/>
            <person name="Koehrsen M."/>
            <person name="Alvarado L."/>
            <person name="Berlin A."/>
            <person name="Bochicchio J."/>
            <person name="Borenstein D."/>
            <person name="Chapman S.B."/>
            <person name="Chen Z."/>
            <person name="Engels R."/>
            <person name="Freedman E."/>
            <person name="Gellesch M."/>
            <person name="Goldberg J."/>
            <person name="Griggs A."/>
            <person name="Gujja S."/>
            <person name="Heilman E."/>
            <person name="Heiman D."/>
            <person name="Hepburn T."/>
            <person name="Howarth C."/>
            <person name="Jen D."/>
            <person name="Larson L."/>
            <person name="Lewis B."/>
            <person name="Mehta T."/>
            <person name="Park D."/>
            <person name="Pearson M."/>
            <person name="Roberts A."/>
            <person name="Saif S."/>
            <person name="Shea T."/>
            <person name="Shenoy N."/>
            <person name="Sisk P."/>
            <person name="Stolte C."/>
            <person name="Sykes S."/>
            <person name="Thomson T."/>
            <person name="Walk T."/>
            <person name="White J."/>
            <person name="Yandava C."/>
            <person name="Izard J."/>
            <person name="Baranova O.V."/>
            <person name="Blanton J.M."/>
            <person name="Tanner A.C."/>
            <person name="Dewhirst F.E."/>
            <person name="Haas B."/>
            <person name="Nusbaum C."/>
            <person name="Birren B."/>
        </authorList>
    </citation>
    <scope>NUCLEOTIDE SEQUENCE [LARGE SCALE GENOMIC DNA]</scope>
    <source>
        <strain evidence="2">1-1 BBBD Race 1</strain>
    </source>
</reference>
<reference evidence="3" key="4">
    <citation type="submission" date="2025-05" db="UniProtKB">
        <authorList>
            <consortium name="EnsemblFungi"/>
        </authorList>
    </citation>
    <scope>IDENTIFICATION</scope>
    <source>
        <strain evidence="3">isolate 1-1 / race 1 (BBBD)</strain>
    </source>
</reference>
<evidence type="ECO:0000313" key="3">
    <source>
        <dbReference type="EnsemblFungi" id="PTTG_04839-t43_1-p1"/>
    </source>
</evidence>
<accession>A0A0C4DFF7</accession>
<dbReference type="VEuPathDB" id="FungiDB:PTTG_04839"/>
<proteinExistence type="predicted"/>
<evidence type="ECO:0000313" key="4">
    <source>
        <dbReference type="Proteomes" id="UP000005240"/>
    </source>
</evidence>
<dbReference type="EnsemblFungi" id="PTTG_04839-t43_1">
    <property type="protein sequence ID" value="PTTG_04839-t43_1-p1"/>
    <property type="gene ID" value="PTTG_04839"/>
</dbReference>
<feature type="compositionally biased region" description="Basic and acidic residues" evidence="1">
    <location>
        <begin position="66"/>
        <end position="80"/>
    </location>
</feature>
<dbReference type="Proteomes" id="UP000005240">
    <property type="component" value="Unassembled WGS sequence"/>
</dbReference>
<dbReference type="EMBL" id="ADAS02000026">
    <property type="protein sequence ID" value="OAV95722.1"/>
    <property type="molecule type" value="Genomic_DNA"/>
</dbReference>
<sequence>MDPNVQQDYTCEDGMTYCNICPLARGTKNWRKHLRSAAHLKNLQQREEIRRTSSPPPTPPAQDPGRYPEQESSRTQDDLAQEERAWARLAGLLALNTEEAEPDENPRCLDADLARLHASRNTNSADPPNAGAMRSAIIVTAVNAIAANDDRHMEDNDEPMEVERPILWTDKRSDRIDKSAWYPFKNKMKSNP</sequence>
<organism evidence="2">
    <name type="scientific">Puccinia triticina (isolate 1-1 / race 1 (BBBD))</name>
    <name type="common">Brown leaf rust fungus</name>
    <dbReference type="NCBI Taxonomy" id="630390"/>
    <lineage>
        <taxon>Eukaryota</taxon>
        <taxon>Fungi</taxon>
        <taxon>Dikarya</taxon>
        <taxon>Basidiomycota</taxon>
        <taxon>Pucciniomycotina</taxon>
        <taxon>Pucciniomycetes</taxon>
        <taxon>Pucciniales</taxon>
        <taxon>Pucciniaceae</taxon>
        <taxon>Puccinia</taxon>
    </lineage>
</organism>
<name>A0A0C4DFF7_PUCT1</name>
<evidence type="ECO:0000256" key="1">
    <source>
        <dbReference type="SAM" id="MobiDB-lite"/>
    </source>
</evidence>
<evidence type="ECO:0008006" key="5">
    <source>
        <dbReference type="Google" id="ProtNLM"/>
    </source>
</evidence>
<gene>
    <name evidence="2" type="ORF">PTTG_04839</name>
</gene>
<protein>
    <recommendedName>
        <fullName evidence="5">U1-type domain-containing protein</fullName>
    </recommendedName>
</protein>
<keyword evidence="4" id="KW-1185">Reference proteome</keyword>
<dbReference type="AlphaFoldDB" id="A0A0C4DFF7"/>
<feature type="region of interest" description="Disordered" evidence="1">
    <location>
        <begin position="42"/>
        <end position="80"/>
    </location>
</feature>
<dbReference type="STRING" id="630390.A0A0C4DFF7"/>
<evidence type="ECO:0000313" key="2">
    <source>
        <dbReference type="EMBL" id="OAV95722.1"/>
    </source>
</evidence>
<reference evidence="3 4" key="3">
    <citation type="journal article" date="2017" name="G3 (Bethesda)">
        <title>Comparative analysis highlights variable genome content of wheat rusts and divergence of the mating loci.</title>
        <authorList>
            <person name="Cuomo C.A."/>
            <person name="Bakkeren G."/>
            <person name="Khalil H.B."/>
            <person name="Panwar V."/>
            <person name="Joly D."/>
            <person name="Linning R."/>
            <person name="Sakthikumar S."/>
            <person name="Song X."/>
            <person name="Adiconis X."/>
            <person name="Fan L."/>
            <person name="Goldberg J.M."/>
            <person name="Levin J.Z."/>
            <person name="Young S."/>
            <person name="Zeng Q."/>
            <person name="Anikster Y."/>
            <person name="Bruce M."/>
            <person name="Wang M."/>
            <person name="Yin C."/>
            <person name="McCallum B."/>
            <person name="Szabo L.J."/>
            <person name="Hulbert S."/>
            <person name="Chen X."/>
            <person name="Fellers J.P."/>
        </authorList>
    </citation>
    <scope>NUCLEOTIDE SEQUENCE</scope>
    <source>
        <strain evidence="3">isolate 1-1 / race 1 (BBBD)</strain>
        <strain evidence="4">Isolate 1-1 / race 1 (BBBD)</strain>
    </source>
</reference>
<reference evidence="2" key="2">
    <citation type="submission" date="2016-05" db="EMBL/GenBank/DDBJ databases">
        <title>Comparative analysis highlights variable genome content of wheat rusts and divergence of the mating loci.</title>
        <authorList>
            <person name="Cuomo C.A."/>
            <person name="Bakkeren G."/>
            <person name="Szabo L."/>
            <person name="Khalil H."/>
            <person name="Joly D."/>
            <person name="Goldberg J."/>
            <person name="Young S."/>
            <person name="Zeng Q."/>
            <person name="Fellers J."/>
        </authorList>
    </citation>
    <scope>NUCLEOTIDE SEQUENCE [LARGE SCALE GENOMIC DNA]</scope>
    <source>
        <strain evidence="2">1-1 BBBD Race 1</strain>
    </source>
</reference>